<evidence type="ECO:0000313" key="1">
    <source>
        <dbReference type="EMBL" id="KGG09054.1"/>
    </source>
</evidence>
<sequence length="37" mass="4342">MDESKEKGIKEIRINSNEKDENLISARHVEKKPFVDN</sequence>
<accession>A0A0A2B8Y1</accession>
<name>A0A0A2B8Y1_PROMR</name>
<gene>
    <name evidence="1" type="ORF">EV02_1732</name>
</gene>
<reference evidence="2" key="1">
    <citation type="journal article" date="2014" name="Sci. Data">
        <title>Genomes of diverse isolates of the marine cyanobacterium Prochlorococcus.</title>
        <authorList>
            <person name="Biller S."/>
            <person name="Berube P."/>
            <person name="Thompson J."/>
            <person name="Kelly L."/>
            <person name="Roggensack S."/>
            <person name="Awad L."/>
            <person name="Roache-Johnson K."/>
            <person name="Ding H."/>
            <person name="Giovannoni S.J."/>
            <person name="Moore L.R."/>
            <person name="Chisholm S.W."/>
        </authorList>
    </citation>
    <scope>NUCLEOTIDE SEQUENCE [LARGE SCALE GENOMIC DNA]</scope>
    <source>
        <strain evidence="2">SB</strain>
    </source>
</reference>
<evidence type="ECO:0000313" key="2">
    <source>
        <dbReference type="Proteomes" id="UP000030345"/>
    </source>
</evidence>
<dbReference type="AlphaFoldDB" id="A0A0A2B8Y1"/>
<dbReference type="EMBL" id="JNAS01000002">
    <property type="protein sequence ID" value="KGG09054.1"/>
    <property type="molecule type" value="Genomic_DNA"/>
</dbReference>
<proteinExistence type="predicted"/>
<organism evidence="1 2">
    <name type="scientific">Prochlorococcus marinus str. SB</name>
    <dbReference type="NCBI Taxonomy" id="59926"/>
    <lineage>
        <taxon>Bacteria</taxon>
        <taxon>Bacillati</taxon>
        <taxon>Cyanobacteriota</taxon>
        <taxon>Cyanophyceae</taxon>
        <taxon>Synechococcales</taxon>
        <taxon>Prochlorococcaceae</taxon>
        <taxon>Prochlorococcus</taxon>
    </lineage>
</organism>
<dbReference type="Proteomes" id="UP000030345">
    <property type="component" value="Unassembled WGS sequence"/>
</dbReference>
<comment type="caution">
    <text evidence="1">The sequence shown here is derived from an EMBL/GenBank/DDBJ whole genome shotgun (WGS) entry which is preliminary data.</text>
</comment>
<protein>
    <submittedName>
        <fullName evidence="1">Uncharacterized protein</fullName>
    </submittedName>
</protein>